<evidence type="ECO:0000256" key="1">
    <source>
        <dbReference type="ARBA" id="ARBA00022443"/>
    </source>
</evidence>
<evidence type="ECO:0000256" key="6">
    <source>
        <dbReference type="ARBA" id="ARBA00023137"/>
    </source>
</evidence>
<keyword evidence="3 10" id="KW-0547">Nucleotide-binding</keyword>
<dbReference type="PROSITE" id="PS00109">
    <property type="entry name" value="PROTEIN_KINASE_TYR"/>
    <property type="match status" value="1"/>
</dbReference>
<evidence type="ECO:0000256" key="7">
    <source>
        <dbReference type="ARBA" id="ARBA00051245"/>
    </source>
</evidence>
<evidence type="ECO:0000256" key="4">
    <source>
        <dbReference type="ARBA" id="ARBA00022777"/>
    </source>
</evidence>
<accession>A0A813M1Y7</accession>
<comment type="similarity">
    <text evidence="10">Belongs to the protein kinase superfamily. Tyr protein kinase family.</text>
</comment>
<keyword evidence="6 10" id="KW-0829">Tyrosine-protein kinase</keyword>
<dbReference type="InterPro" id="IPR000719">
    <property type="entry name" value="Prot_kinase_dom"/>
</dbReference>
<dbReference type="InterPro" id="IPR000980">
    <property type="entry name" value="SH2"/>
</dbReference>
<evidence type="ECO:0000256" key="10">
    <source>
        <dbReference type="RuleBase" id="RU362096"/>
    </source>
</evidence>
<dbReference type="Gene3D" id="1.10.510.10">
    <property type="entry name" value="Transferase(Phosphotransferase) domain 1"/>
    <property type="match status" value="2"/>
</dbReference>
<evidence type="ECO:0000256" key="3">
    <source>
        <dbReference type="ARBA" id="ARBA00022741"/>
    </source>
</evidence>
<keyword evidence="15" id="KW-1185">Reference proteome</keyword>
<evidence type="ECO:0000256" key="5">
    <source>
        <dbReference type="ARBA" id="ARBA00022840"/>
    </source>
</evidence>
<dbReference type="Proteomes" id="UP000663879">
    <property type="component" value="Unassembled WGS sequence"/>
</dbReference>
<protein>
    <recommendedName>
        <fullName evidence="10">Tyrosine-protein kinase</fullName>
        <ecNumber evidence="10">2.7.10.2</ecNumber>
    </recommendedName>
</protein>
<dbReference type="PRINTS" id="PR00401">
    <property type="entry name" value="SH2DOMAIN"/>
</dbReference>
<dbReference type="Pfam" id="PF07714">
    <property type="entry name" value="PK_Tyr_Ser-Thr"/>
    <property type="match status" value="2"/>
</dbReference>
<comment type="caution">
    <text evidence="14">The sequence shown here is derived from an EMBL/GenBank/DDBJ whole genome shotgun (WGS) entry which is preliminary data.</text>
</comment>
<name>A0A813M1Y7_9BILA</name>
<dbReference type="SUPFAM" id="SSF56112">
    <property type="entry name" value="Protein kinase-like (PK-like)"/>
    <property type="match status" value="2"/>
</dbReference>
<evidence type="ECO:0000259" key="13">
    <source>
        <dbReference type="PROSITE" id="PS50011"/>
    </source>
</evidence>
<dbReference type="EC" id="2.7.10.2" evidence="10"/>
<dbReference type="Gene3D" id="2.30.30.40">
    <property type="entry name" value="SH3 Domains"/>
    <property type="match status" value="1"/>
</dbReference>
<dbReference type="OrthoDB" id="3256376at2759"/>
<evidence type="ECO:0000313" key="14">
    <source>
        <dbReference type="EMBL" id="CAF0702824.1"/>
    </source>
</evidence>
<sequence length="797" mass="94211">MGKSISKDLPKNTFVAVFDYDKKSRDELSFTKDDYIVKIYDIDHTFMFAKNTRTQRNGIVNCDMVLPIDSYELQPWYFGKYCRAAAEIQLLSTLSDSGCFLIRESEITDKNYTLSILYNEQSSRFVKHYKINYSKKRFFLSPKHKFRNLNDLVTFYSKNKKDGRFYLTKPCEKIIKRPVDNFDLTLNDVLVDDSRINPKFCEPFKGYLKNETEVLLKLTKYCTSKRLLNEIEFLKKLDNRNVIKLIGASVTFPFVFGCLENMPFNDLETHIKTNKINKFIIVKIAKQICSAMIYLLDNFIIHRNIRARNILIGNNYFVKLANFCFAQHLDLNRQHIVDAPPKEISPRWSAYEIIKCCEVTGYRIYSEKSEVWSFGIMLYELFSRQEPYEGISDAELVNKICDENYRMADPQQYFEEKTSVFYENIIVKCWPKCYVMRPTFKDLRETFFNYFDQMEPDYIFPHDSNLKSSNKETSYEETSDTINLGVLLESGNFSEIWKASYGIDNEIVIVKKFKKITLNQKYFDLNMNKFLHESKILKQLRHPNIIKLISVSSFYEHYIVLEFMRNGSLDKFLLSKDGKMLNFPQIVNFAEQISNGMMFLDCNRIIHGDLAARNILVGKFDKITGRYPIKIADFELSHVLNGQNQIKIPIKKKIEFATRWSAPEVVIGIDNFRIFSTKSDVYSFGIVLFELITKGELPFKEIDQEDLEEKVFRENYIIQRQDLSCPEEYYNIMRNCLNFDADKRPYFSTLYEWFFSYFQYPNLRRKNQKIEQKKKASVECMSNIKDNYGLLIEVDRL</sequence>
<dbReference type="InterPro" id="IPR001245">
    <property type="entry name" value="Ser-Thr/Tyr_kinase_cat_dom"/>
</dbReference>
<evidence type="ECO:0000259" key="11">
    <source>
        <dbReference type="PROSITE" id="PS50001"/>
    </source>
</evidence>
<dbReference type="InterPro" id="IPR001452">
    <property type="entry name" value="SH3_domain"/>
</dbReference>
<dbReference type="Pfam" id="PF00017">
    <property type="entry name" value="SH2"/>
    <property type="match status" value="1"/>
</dbReference>
<dbReference type="InterPro" id="IPR036028">
    <property type="entry name" value="SH3-like_dom_sf"/>
</dbReference>
<keyword evidence="1 9" id="KW-0728">SH3 domain</keyword>
<feature type="domain" description="Protein kinase" evidence="13">
    <location>
        <begin position="189"/>
        <end position="448"/>
    </location>
</feature>
<keyword evidence="2 10" id="KW-0808">Transferase</keyword>
<keyword evidence="5 10" id="KW-0067">ATP-binding</keyword>
<keyword evidence="4 10" id="KW-0418">Kinase</keyword>
<dbReference type="SMART" id="SM00252">
    <property type="entry name" value="SH2"/>
    <property type="match status" value="1"/>
</dbReference>
<dbReference type="SUPFAM" id="SSF50044">
    <property type="entry name" value="SH3-domain"/>
    <property type="match status" value="1"/>
</dbReference>
<dbReference type="Gene3D" id="3.30.505.10">
    <property type="entry name" value="SH2 domain"/>
    <property type="match status" value="1"/>
</dbReference>
<keyword evidence="8" id="KW-0727">SH2 domain</keyword>
<feature type="domain" description="SH3" evidence="12">
    <location>
        <begin position="9"/>
        <end position="70"/>
    </location>
</feature>
<gene>
    <name evidence="14" type="ORF">OXX778_LOCUS12</name>
</gene>
<organism evidence="14 15">
    <name type="scientific">Brachionus calyciflorus</name>
    <dbReference type="NCBI Taxonomy" id="104777"/>
    <lineage>
        <taxon>Eukaryota</taxon>
        <taxon>Metazoa</taxon>
        <taxon>Spiralia</taxon>
        <taxon>Gnathifera</taxon>
        <taxon>Rotifera</taxon>
        <taxon>Eurotatoria</taxon>
        <taxon>Monogononta</taxon>
        <taxon>Pseudotrocha</taxon>
        <taxon>Ploima</taxon>
        <taxon>Brachionidae</taxon>
        <taxon>Brachionus</taxon>
    </lineage>
</organism>
<evidence type="ECO:0000256" key="2">
    <source>
        <dbReference type="ARBA" id="ARBA00022679"/>
    </source>
</evidence>
<dbReference type="InterPro" id="IPR036860">
    <property type="entry name" value="SH2_dom_sf"/>
</dbReference>
<evidence type="ECO:0000259" key="12">
    <source>
        <dbReference type="PROSITE" id="PS50002"/>
    </source>
</evidence>
<dbReference type="PROSITE" id="PS50002">
    <property type="entry name" value="SH3"/>
    <property type="match status" value="1"/>
</dbReference>
<dbReference type="EMBL" id="CAJNOC010000001">
    <property type="protein sequence ID" value="CAF0702824.1"/>
    <property type="molecule type" value="Genomic_DNA"/>
</dbReference>
<comment type="catalytic activity">
    <reaction evidence="7 10">
        <text>L-tyrosyl-[protein] + ATP = O-phospho-L-tyrosyl-[protein] + ADP + H(+)</text>
        <dbReference type="Rhea" id="RHEA:10596"/>
        <dbReference type="Rhea" id="RHEA-COMP:10136"/>
        <dbReference type="Rhea" id="RHEA-COMP:20101"/>
        <dbReference type="ChEBI" id="CHEBI:15378"/>
        <dbReference type="ChEBI" id="CHEBI:30616"/>
        <dbReference type="ChEBI" id="CHEBI:46858"/>
        <dbReference type="ChEBI" id="CHEBI:61978"/>
        <dbReference type="ChEBI" id="CHEBI:456216"/>
        <dbReference type="EC" id="2.7.10.2"/>
    </reaction>
</comment>
<dbReference type="PRINTS" id="PR00109">
    <property type="entry name" value="TYRKINASE"/>
</dbReference>
<dbReference type="PROSITE" id="PS50011">
    <property type="entry name" value="PROTEIN_KINASE_DOM"/>
    <property type="match status" value="2"/>
</dbReference>
<dbReference type="InterPro" id="IPR008266">
    <property type="entry name" value="Tyr_kinase_AS"/>
</dbReference>
<dbReference type="GO" id="GO:0005524">
    <property type="term" value="F:ATP binding"/>
    <property type="evidence" value="ECO:0007669"/>
    <property type="project" value="UniProtKB-KW"/>
</dbReference>
<proteinExistence type="inferred from homology"/>
<dbReference type="GO" id="GO:0004715">
    <property type="term" value="F:non-membrane spanning protein tyrosine kinase activity"/>
    <property type="evidence" value="ECO:0007669"/>
    <property type="project" value="UniProtKB-EC"/>
</dbReference>
<dbReference type="InterPro" id="IPR011009">
    <property type="entry name" value="Kinase-like_dom_sf"/>
</dbReference>
<feature type="domain" description="Protein kinase" evidence="13">
    <location>
        <begin position="482"/>
        <end position="758"/>
    </location>
</feature>
<dbReference type="SUPFAM" id="SSF55550">
    <property type="entry name" value="SH2 domain"/>
    <property type="match status" value="1"/>
</dbReference>
<dbReference type="Gene3D" id="3.30.200.20">
    <property type="entry name" value="Phosphorylase Kinase, domain 1"/>
    <property type="match status" value="1"/>
</dbReference>
<reference evidence="14" key="1">
    <citation type="submission" date="2021-02" db="EMBL/GenBank/DDBJ databases">
        <authorList>
            <person name="Nowell W R."/>
        </authorList>
    </citation>
    <scope>NUCLEOTIDE SEQUENCE</scope>
    <source>
        <strain evidence="14">Ploen Becks lab</strain>
    </source>
</reference>
<dbReference type="AlphaFoldDB" id="A0A813M1Y7"/>
<dbReference type="PANTHER" id="PTHR24418">
    <property type="entry name" value="TYROSINE-PROTEIN KINASE"/>
    <property type="match status" value="1"/>
</dbReference>
<dbReference type="PROSITE" id="PS50001">
    <property type="entry name" value="SH2"/>
    <property type="match status" value="1"/>
</dbReference>
<evidence type="ECO:0000256" key="9">
    <source>
        <dbReference type="PROSITE-ProRule" id="PRU00192"/>
    </source>
</evidence>
<evidence type="ECO:0000313" key="15">
    <source>
        <dbReference type="Proteomes" id="UP000663879"/>
    </source>
</evidence>
<evidence type="ECO:0000256" key="8">
    <source>
        <dbReference type="PROSITE-ProRule" id="PRU00191"/>
    </source>
</evidence>
<dbReference type="InterPro" id="IPR050198">
    <property type="entry name" value="Non-receptor_tyrosine_kinases"/>
</dbReference>
<feature type="domain" description="SH2" evidence="11">
    <location>
        <begin position="76"/>
        <end position="171"/>
    </location>
</feature>